<keyword evidence="4" id="KW-1185">Reference proteome</keyword>
<gene>
    <name evidence="3" type="ORF">DERF_005984</name>
</gene>
<dbReference type="Proteomes" id="UP000790347">
    <property type="component" value="Unassembled WGS sequence"/>
</dbReference>
<keyword evidence="2" id="KW-0812">Transmembrane</keyword>
<organism evidence="3 4">
    <name type="scientific">Dermatophagoides farinae</name>
    <name type="common">American house dust mite</name>
    <dbReference type="NCBI Taxonomy" id="6954"/>
    <lineage>
        <taxon>Eukaryota</taxon>
        <taxon>Metazoa</taxon>
        <taxon>Ecdysozoa</taxon>
        <taxon>Arthropoda</taxon>
        <taxon>Chelicerata</taxon>
        <taxon>Arachnida</taxon>
        <taxon>Acari</taxon>
        <taxon>Acariformes</taxon>
        <taxon>Sarcoptiformes</taxon>
        <taxon>Astigmata</taxon>
        <taxon>Psoroptidia</taxon>
        <taxon>Analgoidea</taxon>
        <taxon>Pyroglyphidae</taxon>
        <taxon>Dermatophagoidinae</taxon>
        <taxon>Dermatophagoides</taxon>
    </lineage>
</organism>
<evidence type="ECO:0000256" key="1">
    <source>
        <dbReference type="SAM" id="MobiDB-lite"/>
    </source>
</evidence>
<comment type="caution">
    <text evidence="3">The sequence shown here is derived from an EMBL/GenBank/DDBJ whole genome shotgun (WGS) entry which is preliminary data.</text>
</comment>
<protein>
    <submittedName>
        <fullName evidence="3">Uncharacterized protein</fullName>
    </submittedName>
</protein>
<evidence type="ECO:0000313" key="4">
    <source>
        <dbReference type="Proteomes" id="UP000790347"/>
    </source>
</evidence>
<sequence length="101" mass="12083">MKSTTTLSSSIYGGGFKSYDQDDHHHHHHKNSQQKDYNSQYNNFHHWQHRSSFMRQINNIMYHIYCLFGLIILANICFIITSGFIYESKAKAFFSFDMIFY</sequence>
<reference evidence="3" key="1">
    <citation type="submission" date="2013-05" db="EMBL/GenBank/DDBJ databases">
        <authorList>
            <person name="Yim A.K.Y."/>
            <person name="Chan T.F."/>
            <person name="Ji K.M."/>
            <person name="Liu X.Y."/>
            <person name="Zhou J.W."/>
            <person name="Li R.Q."/>
            <person name="Yang K.Y."/>
            <person name="Li J."/>
            <person name="Li M."/>
            <person name="Law P.T.W."/>
            <person name="Wu Y.L."/>
            <person name="Cai Z.L."/>
            <person name="Qin H."/>
            <person name="Bao Y."/>
            <person name="Leung R.K.K."/>
            <person name="Ng P.K.S."/>
            <person name="Zou J."/>
            <person name="Zhong X.J."/>
            <person name="Ran P.X."/>
            <person name="Zhong N.S."/>
            <person name="Liu Z.G."/>
            <person name="Tsui S.K.W."/>
        </authorList>
    </citation>
    <scope>NUCLEOTIDE SEQUENCE</scope>
    <source>
        <strain evidence="3">Derf</strain>
        <tissue evidence="3">Whole organism</tissue>
    </source>
</reference>
<name>A0A922I6P6_DERFA</name>
<evidence type="ECO:0000256" key="2">
    <source>
        <dbReference type="SAM" id="Phobius"/>
    </source>
</evidence>
<reference evidence="3" key="2">
    <citation type="journal article" date="2022" name="Res Sq">
        <title>Comparative Genomics Reveals Insights into the Divergent Evolution of Astigmatic Mites and Household Pest Adaptations.</title>
        <authorList>
            <person name="Xiong Q."/>
            <person name="Wan A.T.-Y."/>
            <person name="Liu X.-Y."/>
            <person name="Fung C.S.-H."/>
            <person name="Xiao X."/>
            <person name="Malainual N."/>
            <person name="Hou J."/>
            <person name="Wang L."/>
            <person name="Wang M."/>
            <person name="Yang K."/>
            <person name="Cui Y."/>
            <person name="Leung E."/>
            <person name="Nong W."/>
            <person name="Shin S.-K."/>
            <person name="Au S."/>
            <person name="Jeong K.Y."/>
            <person name="Chew F.T."/>
            <person name="Hui J."/>
            <person name="Leung T.F."/>
            <person name="Tungtrongchitr A."/>
            <person name="Zhong N."/>
            <person name="Liu Z."/>
            <person name="Tsui S."/>
        </authorList>
    </citation>
    <scope>NUCLEOTIDE SEQUENCE</scope>
    <source>
        <strain evidence="3">Derf</strain>
        <tissue evidence="3">Whole organism</tissue>
    </source>
</reference>
<keyword evidence="2" id="KW-0472">Membrane</keyword>
<evidence type="ECO:0000313" key="3">
    <source>
        <dbReference type="EMBL" id="KAH9522410.1"/>
    </source>
</evidence>
<feature type="compositionally biased region" description="Polar residues" evidence="1">
    <location>
        <begin position="1"/>
        <end position="11"/>
    </location>
</feature>
<keyword evidence="2" id="KW-1133">Transmembrane helix</keyword>
<accession>A0A922I6P6</accession>
<proteinExistence type="predicted"/>
<feature type="region of interest" description="Disordered" evidence="1">
    <location>
        <begin position="1"/>
        <end position="36"/>
    </location>
</feature>
<dbReference type="AlphaFoldDB" id="A0A922I6P6"/>
<feature type="transmembrane region" description="Helical" evidence="2">
    <location>
        <begin position="60"/>
        <end position="86"/>
    </location>
</feature>
<dbReference type="EMBL" id="ASGP02000002">
    <property type="protein sequence ID" value="KAH9522410.1"/>
    <property type="molecule type" value="Genomic_DNA"/>
</dbReference>